<reference evidence="2" key="1">
    <citation type="submission" date="2014-11" db="EMBL/GenBank/DDBJ databases">
        <authorList>
            <person name="Amaro Gonzalez C."/>
        </authorList>
    </citation>
    <scope>NUCLEOTIDE SEQUENCE</scope>
</reference>
<feature type="transmembrane region" description="Helical" evidence="1">
    <location>
        <begin position="20"/>
        <end position="39"/>
    </location>
</feature>
<accession>A0A0E9PLS7</accession>
<keyword evidence="1" id="KW-0812">Transmembrane</keyword>
<keyword evidence="1" id="KW-1133">Transmembrane helix</keyword>
<evidence type="ECO:0000313" key="2">
    <source>
        <dbReference type="EMBL" id="JAH05050.1"/>
    </source>
</evidence>
<keyword evidence="1" id="KW-0472">Membrane</keyword>
<organism evidence="2">
    <name type="scientific">Anguilla anguilla</name>
    <name type="common">European freshwater eel</name>
    <name type="synonym">Muraena anguilla</name>
    <dbReference type="NCBI Taxonomy" id="7936"/>
    <lineage>
        <taxon>Eukaryota</taxon>
        <taxon>Metazoa</taxon>
        <taxon>Chordata</taxon>
        <taxon>Craniata</taxon>
        <taxon>Vertebrata</taxon>
        <taxon>Euteleostomi</taxon>
        <taxon>Actinopterygii</taxon>
        <taxon>Neopterygii</taxon>
        <taxon>Teleostei</taxon>
        <taxon>Anguilliformes</taxon>
        <taxon>Anguillidae</taxon>
        <taxon>Anguilla</taxon>
    </lineage>
</organism>
<proteinExistence type="predicted"/>
<reference evidence="2" key="2">
    <citation type="journal article" date="2015" name="Fish Shellfish Immunol.">
        <title>Early steps in the European eel (Anguilla anguilla)-Vibrio vulnificus interaction in the gills: Role of the RtxA13 toxin.</title>
        <authorList>
            <person name="Callol A."/>
            <person name="Pajuelo D."/>
            <person name="Ebbesson L."/>
            <person name="Teles M."/>
            <person name="MacKenzie S."/>
            <person name="Amaro C."/>
        </authorList>
    </citation>
    <scope>NUCLEOTIDE SEQUENCE</scope>
</reference>
<dbReference type="EMBL" id="GBXM01103527">
    <property type="protein sequence ID" value="JAH05050.1"/>
    <property type="molecule type" value="Transcribed_RNA"/>
</dbReference>
<evidence type="ECO:0000256" key="1">
    <source>
        <dbReference type="SAM" id="Phobius"/>
    </source>
</evidence>
<dbReference type="AlphaFoldDB" id="A0A0E9PLS7"/>
<protein>
    <submittedName>
        <fullName evidence="2">Uncharacterized protein</fullName>
    </submittedName>
</protein>
<name>A0A0E9PLS7_ANGAN</name>
<sequence>MKRMNKQNIKQQKDMHSDLLCFIICTFPFFTVETFWYTLGCRH</sequence>